<reference evidence="2" key="1">
    <citation type="journal article" date="2014" name="Genome Biol. Evol.">
        <title>Pangenome evidence for extensive interdomain horizontal transfer affecting lineage core and shell genes in uncultured planktonic thaumarchaeota and euryarchaeota.</title>
        <authorList>
            <person name="Deschamps P."/>
            <person name="Zivanovic Y."/>
            <person name="Moreira D."/>
            <person name="Rodriguez-Valera F."/>
            <person name="Lopez-Garcia P."/>
        </authorList>
    </citation>
    <scope>NUCLEOTIDE SEQUENCE</scope>
</reference>
<dbReference type="InterPro" id="IPR016181">
    <property type="entry name" value="Acyl_CoA_acyltransferase"/>
</dbReference>
<dbReference type="SUPFAM" id="SSF88713">
    <property type="entry name" value="Glycoside hydrolase/deacetylase"/>
    <property type="match status" value="1"/>
</dbReference>
<dbReference type="GO" id="GO:0008999">
    <property type="term" value="F:protein-N-terminal-alanine acetyltransferase activity"/>
    <property type="evidence" value="ECO:0007669"/>
    <property type="project" value="TreeGrafter"/>
</dbReference>
<sequence length="475" mass="52914">MRAIPTLIVDDEIVLRPAGPAHIEALTTAFQESWPEVVLALPWYEMDQPMDSQLRDYLIDVEGMGRFGTAYHWVIVNRSDESFLGLVAFDRTTRTRLGHWNLGYWVVKGATRKGIATRTTDKALDWISTTQGGPTAVEITVDPNNEAGVATCESLVRRWEGRRAEEGDGLVVVGGNLTEHITFILPRLPLVEPGEPSHGTVWLSLDTDDICHLPKNSGHPTRSNRPEHDDTYRMSEKLASAWKAFLRWRNGAGNGIPVTLFVVAEQLDDPRFADHLRQLLDSDSAVTIASHGNRHRCWSAWPSDPFGLEKDLSLSLRRLADFAGDSFRPWFRAPGGYFAPWMAAPLAACGATLDSSVNPSWLTRRKAGPKRDWMLVSEAIRSEGVVERQWLTAHGLPVTGPALRIPLLSILARHSWKRATKGMSCASELNLMSPEQRVDSLYWHLLDHARKGASWSPPLHSTLKSAAVTNRGDFS</sequence>
<accession>A0A075GMB8</accession>
<name>A0A075GMB8_9EURY</name>
<organism evidence="2">
    <name type="scientific">uncultured marine group II/III euryarchaeote KM3_178_D06</name>
    <dbReference type="NCBI Taxonomy" id="1457940"/>
    <lineage>
        <taxon>Archaea</taxon>
        <taxon>Methanobacteriati</taxon>
        <taxon>Methanobacteriota</taxon>
        <taxon>environmental samples</taxon>
    </lineage>
</organism>
<dbReference type="AlphaFoldDB" id="A0A075GMB8"/>
<dbReference type="GO" id="GO:0005737">
    <property type="term" value="C:cytoplasm"/>
    <property type="evidence" value="ECO:0007669"/>
    <property type="project" value="TreeGrafter"/>
</dbReference>
<dbReference type="PANTHER" id="PTHR43441:SF2">
    <property type="entry name" value="FAMILY ACETYLTRANSFERASE, PUTATIVE (AFU_ORTHOLOGUE AFUA_7G00850)-RELATED"/>
    <property type="match status" value="1"/>
</dbReference>
<dbReference type="EMBL" id="KF900725">
    <property type="protein sequence ID" value="AIF05004.1"/>
    <property type="molecule type" value="Genomic_DNA"/>
</dbReference>
<evidence type="ECO:0000313" key="2">
    <source>
        <dbReference type="EMBL" id="AIF05004.1"/>
    </source>
</evidence>
<feature type="domain" description="N-acetyltransferase" evidence="1">
    <location>
        <begin position="13"/>
        <end position="188"/>
    </location>
</feature>
<dbReference type="Gene3D" id="3.20.20.370">
    <property type="entry name" value="Glycoside hydrolase/deacetylase"/>
    <property type="match status" value="1"/>
</dbReference>
<dbReference type="InterPro" id="IPR051908">
    <property type="entry name" value="Ribosomal_N-acetyltransferase"/>
</dbReference>
<dbReference type="PANTHER" id="PTHR43441">
    <property type="entry name" value="RIBOSOMAL-PROTEIN-SERINE ACETYLTRANSFERASE"/>
    <property type="match status" value="1"/>
</dbReference>
<dbReference type="InterPro" id="IPR011330">
    <property type="entry name" value="Glyco_hydro/deAcase_b/a-brl"/>
</dbReference>
<dbReference type="Gene3D" id="3.40.630.30">
    <property type="match status" value="1"/>
</dbReference>
<dbReference type="GO" id="GO:0005975">
    <property type="term" value="P:carbohydrate metabolic process"/>
    <property type="evidence" value="ECO:0007669"/>
    <property type="project" value="InterPro"/>
</dbReference>
<dbReference type="Pfam" id="PF13302">
    <property type="entry name" value="Acetyltransf_3"/>
    <property type="match status" value="1"/>
</dbReference>
<protein>
    <recommendedName>
        <fullName evidence="1">N-acetyltransferase domain-containing protein</fullName>
    </recommendedName>
</protein>
<dbReference type="PROSITE" id="PS51186">
    <property type="entry name" value="GNAT"/>
    <property type="match status" value="1"/>
</dbReference>
<proteinExistence type="predicted"/>
<dbReference type="SUPFAM" id="SSF55729">
    <property type="entry name" value="Acyl-CoA N-acyltransferases (Nat)"/>
    <property type="match status" value="1"/>
</dbReference>
<evidence type="ECO:0000259" key="1">
    <source>
        <dbReference type="PROSITE" id="PS51186"/>
    </source>
</evidence>
<dbReference type="GO" id="GO:1990189">
    <property type="term" value="F:protein N-terminal-serine acetyltransferase activity"/>
    <property type="evidence" value="ECO:0007669"/>
    <property type="project" value="TreeGrafter"/>
</dbReference>
<dbReference type="InterPro" id="IPR000182">
    <property type="entry name" value="GNAT_dom"/>
</dbReference>